<protein>
    <submittedName>
        <fullName evidence="2">Uncharacterized protein</fullName>
    </submittedName>
</protein>
<proteinExistence type="predicted"/>
<evidence type="ECO:0000256" key="1">
    <source>
        <dbReference type="SAM" id="MobiDB-lite"/>
    </source>
</evidence>
<feature type="region of interest" description="Disordered" evidence="1">
    <location>
        <begin position="161"/>
        <end position="189"/>
    </location>
</feature>
<dbReference type="AlphaFoldDB" id="A0A2C5Y2V2"/>
<evidence type="ECO:0000313" key="2">
    <source>
        <dbReference type="EMBL" id="PHH63017.1"/>
    </source>
</evidence>
<gene>
    <name evidence="2" type="ORF">CDD81_6348</name>
</gene>
<dbReference type="Proteomes" id="UP000226192">
    <property type="component" value="Unassembled WGS sequence"/>
</dbReference>
<accession>A0A2C5Y2V2</accession>
<dbReference type="OrthoDB" id="3641178at2759"/>
<evidence type="ECO:0000313" key="3">
    <source>
        <dbReference type="Proteomes" id="UP000226192"/>
    </source>
</evidence>
<feature type="region of interest" description="Disordered" evidence="1">
    <location>
        <begin position="1"/>
        <end position="32"/>
    </location>
</feature>
<sequence length="351" mass="39076">MRRRSLHSPSPPASWLAGSRGAPRPLSQPPPRRCLSQQPLAPLCILPATAAEWKATLGEIKRACINKKYKQCSDRCLEILNNTKHLNEIQPAYSVYLHFYSATALEMQALATHHSSPRRLSLLHQARSHYTVASESAQLADETMTWPSLARRFSSLSSMHSPAGSDVSSAASTRLSSPPPSLCSTSVTKSKPKKRVSFRDVPFTEPVIRPDSPTLGFDDYFAPVPSSPVSVYPESILKQTPSAPMQPQPSSQETEQFPDPFFHARSIHRYCNLLSGLRDSIASHLANVNTEIAALEAPYQVSKEPLRNGDAFSLTTCMRIERLRANGWRRPRFDSSRYEKLRRDALADLAE</sequence>
<comment type="caution">
    <text evidence="2">The sequence shown here is derived from an EMBL/GenBank/DDBJ whole genome shotgun (WGS) entry which is preliminary data.</text>
</comment>
<feature type="compositionally biased region" description="Low complexity" evidence="1">
    <location>
        <begin position="165"/>
        <end position="188"/>
    </location>
</feature>
<dbReference type="EMBL" id="NJET01000058">
    <property type="protein sequence ID" value="PHH63017.1"/>
    <property type="molecule type" value="Genomic_DNA"/>
</dbReference>
<name>A0A2C5Y2V2_9HYPO</name>
<keyword evidence="3" id="KW-1185">Reference proteome</keyword>
<organism evidence="2 3">
    <name type="scientific">Ophiocordyceps australis</name>
    <dbReference type="NCBI Taxonomy" id="1399860"/>
    <lineage>
        <taxon>Eukaryota</taxon>
        <taxon>Fungi</taxon>
        <taxon>Dikarya</taxon>
        <taxon>Ascomycota</taxon>
        <taxon>Pezizomycotina</taxon>
        <taxon>Sordariomycetes</taxon>
        <taxon>Hypocreomycetidae</taxon>
        <taxon>Hypocreales</taxon>
        <taxon>Ophiocordycipitaceae</taxon>
        <taxon>Ophiocordyceps</taxon>
    </lineage>
</organism>
<reference evidence="2 3" key="1">
    <citation type="submission" date="2017-06" db="EMBL/GenBank/DDBJ databases">
        <title>Ant-infecting Ophiocordyceps genomes reveal a high diversity of potential behavioral manipulation genes and a possible major role for enterotoxins.</title>
        <authorList>
            <person name="De Bekker C."/>
            <person name="Evans H.C."/>
            <person name="Brachmann A."/>
            <person name="Hughes D.P."/>
        </authorList>
    </citation>
    <scope>NUCLEOTIDE SEQUENCE [LARGE SCALE GENOMIC DNA]</scope>
    <source>
        <strain evidence="2 3">Map64</strain>
    </source>
</reference>